<feature type="chain" id="PRO_5040241747" description="Secreted protein" evidence="2">
    <location>
        <begin position="32"/>
        <end position="108"/>
    </location>
</feature>
<evidence type="ECO:0000313" key="4">
    <source>
        <dbReference type="Proteomes" id="UP000777438"/>
    </source>
</evidence>
<protein>
    <recommendedName>
        <fullName evidence="5">Secreted protein</fullName>
    </recommendedName>
</protein>
<feature type="compositionally biased region" description="Basic and acidic residues" evidence="1">
    <location>
        <begin position="89"/>
        <end position="100"/>
    </location>
</feature>
<gene>
    <name evidence="3" type="ORF">B0T10DRAFT_470000</name>
</gene>
<feature type="region of interest" description="Disordered" evidence="1">
    <location>
        <begin position="70"/>
        <end position="108"/>
    </location>
</feature>
<comment type="caution">
    <text evidence="3">The sequence shown here is derived from an EMBL/GenBank/DDBJ whole genome shotgun (WGS) entry which is preliminary data.</text>
</comment>
<evidence type="ECO:0000256" key="1">
    <source>
        <dbReference type="SAM" id="MobiDB-lite"/>
    </source>
</evidence>
<dbReference type="EMBL" id="JAGPYM010000001">
    <property type="protein sequence ID" value="KAH6900231.1"/>
    <property type="molecule type" value="Genomic_DNA"/>
</dbReference>
<keyword evidence="4" id="KW-1185">Reference proteome</keyword>
<evidence type="ECO:0008006" key="5">
    <source>
        <dbReference type="Google" id="ProtNLM"/>
    </source>
</evidence>
<organism evidence="3 4">
    <name type="scientific">Thelonectria olida</name>
    <dbReference type="NCBI Taxonomy" id="1576542"/>
    <lineage>
        <taxon>Eukaryota</taxon>
        <taxon>Fungi</taxon>
        <taxon>Dikarya</taxon>
        <taxon>Ascomycota</taxon>
        <taxon>Pezizomycotina</taxon>
        <taxon>Sordariomycetes</taxon>
        <taxon>Hypocreomycetidae</taxon>
        <taxon>Hypocreales</taxon>
        <taxon>Nectriaceae</taxon>
        <taxon>Thelonectria</taxon>
    </lineage>
</organism>
<sequence>MPAQVWCSMKSRFHWVLYVFVPLFAYELARAGHWTWGQQARECMEPRLDMDGRRDETRRSCSWWLHKADMASRSSSPWQQRRQRRRRADGKTKRSNDARLRGSSLASS</sequence>
<reference evidence="3 4" key="1">
    <citation type="journal article" date="2021" name="Nat. Commun.">
        <title>Genetic determinants of endophytism in the Arabidopsis root mycobiome.</title>
        <authorList>
            <person name="Mesny F."/>
            <person name="Miyauchi S."/>
            <person name="Thiergart T."/>
            <person name="Pickel B."/>
            <person name="Atanasova L."/>
            <person name="Karlsson M."/>
            <person name="Huettel B."/>
            <person name="Barry K.W."/>
            <person name="Haridas S."/>
            <person name="Chen C."/>
            <person name="Bauer D."/>
            <person name="Andreopoulos W."/>
            <person name="Pangilinan J."/>
            <person name="LaButti K."/>
            <person name="Riley R."/>
            <person name="Lipzen A."/>
            <person name="Clum A."/>
            <person name="Drula E."/>
            <person name="Henrissat B."/>
            <person name="Kohler A."/>
            <person name="Grigoriev I.V."/>
            <person name="Martin F.M."/>
            <person name="Hacquard S."/>
        </authorList>
    </citation>
    <scope>NUCLEOTIDE SEQUENCE [LARGE SCALE GENOMIC DNA]</scope>
    <source>
        <strain evidence="3 4">MPI-CAGE-CH-0241</strain>
    </source>
</reference>
<proteinExistence type="predicted"/>
<evidence type="ECO:0000313" key="3">
    <source>
        <dbReference type="EMBL" id="KAH6900231.1"/>
    </source>
</evidence>
<feature type="signal peptide" evidence="2">
    <location>
        <begin position="1"/>
        <end position="31"/>
    </location>
</feature>
<accession>A0A9P8WKQ6</accession>
<dbReference type="Proteomes" id="UP000777438">
    <property type="component" value="Unassembled WGS sequence"/>
</dbReference>
<name>A0A9P8WKQ6_9HYPO</name>
<keyword evidence="2" id="KW-0732">Signal</keyword>
<dbReference type="AlphaFoldDB" id="A0A9P8WKQ6"/>
<evidence type="ECO:0000256" key="2">
    <source>
        <dbReference type="SAM" id="SignalP"/>
    </source>
</evidence>